<gene>
    <name evidence="2" type="ORF">CLV97_10195</name>
</gene>
<comment type="caution">
    <text evidence="2">The sequence shown here is derived from an EMBL/GenBank/DDBJ whole genome shotgun (WGS) entry which is preliminary data.</text>
</comment>
<organism evidence="2 3">
    <name type="scientific">Planifilum fimeticola</name>
    <dbReference type="NCBI Taxonomy" id="201975"/>
    <lineage>
        <taxon>Bacteria</taxon>
        <taxon>Bacillati</taxon>
        <taxon>Bacillota</taxon>
        <taxon>Bacilli</taxon>
        <taxon>Bacillales</taxon>
        <taxon>Thermoactinomycetaceae</taxon>
        <taxon>Planifilum</taxon>
    </lineage>
</organism>
<keyword evidence="3" id="KW-1185">Reference proteome</keyword>
<accession>A0A2T0LJF1</accession>
<reference evidence="2 3" key="1">
    <citation type="submission" date="2018-03" db="EMBL/GenBank/DDBJ databases">
        <title>Genomic Encyclopedia of Archaeal and Bacterial Type Strains, Phase II (KMG-II): from individual species to whole genera.</title>
        <authorList>
            <person name="Goeker M."/>
        </authorList>
    </citation>
    <scope>NUCLEOTIDE SEQUENCE [LARGE SCALE GENOMIC DNA]</scope>
    <source>
        <strain evidence="2 3">DSM 44946</strain>
    </source>
</reference>
<sequence>MDETPGFHLLRTGWFLMVEELREIEEKLRSMEREFRLAVLRHEFLYQHDLREEIERLKKLRRQLRMKGAS</sequence>
<protein>
    <submittedName>
        <fullName evidence="2">Uncharacterized protein</fullName>
    </submittedName>
</protein>
<name>A0A2T0LJF1_9BACL</name>
<proteinExistence type="predicted"/>
<feature type="coiled-coil region" evidence="1">
    <location>
        <begin position="21"/>
        <end position="67"/>
    </location>
</feature>
<evidence type="ECO:0000313" key="3">
    <source>
        <dbReference type="Proteomes" id="UP000237797"/>
    </source>
</evidence>
<evidence type="ECO:0000256" key="1">
    <source>
        <dbReference type="SAM" id="Coils"/>
    </source>
</evidence>
<evidence type="ECO:0000313" key="2">
    <source>
        <dbReference type="EMBL" id="PRX42607.1"/>
    </source>
</evidence>
<keyword evidence="1" id="KW-0175">Coiled coil</keyword>
<dbReference type="EMBL" id="PVNE01000001">
    <property type="protein sequence ID" value="PRX42607.1"/>
    <property type="molecule type" value="Genomic_DNA"/>
</dbReference>
<dbReference type="AlphaFoldDB" id="A0A2T0LJF1"/>
<dbReference type="Proteomes" id="UP000237797">
    <property type="component" value="Unassembled WGS sequence"/>
</dbReference>
<dbReference type="RefSeq" id="WP_106343557.1">
    <property type="nucleotide sequence ID" value="NZ_PVNE01000001.1"/>
</dbReference>